<feature type="domain" description="Phosphoribosyltransferase" evidence="8">
    <location>
        <begin position="45"/>
        <end position="160"/>
    </location>
</feature>
<comment type="cofactor">
    <cofactor evidence="7">
        <name>Mg(2+)</name>
        <dbReference type="ChEBI" id="CHEBI:18420"/>
    </cofactor>
</comment>
<evidence type="ECO:0000313" key="10">
    <source>
        <dbReference type="Proteomes" id="UP000323166"/>
    </source>
</evidence>
<gene>
    <name evidence="7" type="primary">pyrE</name>
    <name evidence="9" type="ORF">LX24_02683</name>
</gene>
<dbReference type="EMBL" id="VNHM01000019">
    <property type="protein sequence ID" value="TYO93354.1"/>
    <property type="molecule type" value="Genomic_DNA"/>
</dbReference>
<keyword evidence="6 7" id="KW-0665">Pyrimidine biosynthesis</keyword>
<dbReference type="Pfam" id="PF00156">
    <property type="entry name" value="Pribosyltran"/>
    <property type="match status" value="1"/>
</dbReference>
<comment type="pathway">
    <text evidence="1 7">Pyrimidine metabolism; UMP biosynthesis via de novo pathway; UMP from orotate: step 1/2.</text>
</comment>
<evidence type="ECO:0000256" key="6">
    <source>
        <dbReference type="ARBA" id="ARBA00022975"/>
    </source>
</evidence>
<dbReference type="InterPro" id="IPR023031">
    <property type="entry name" value="OPRT"/>
</dbReference>
<feature type="binding site" evidence="7">
    <location>
        <position position="129"/>
    </location>
    <ligand>
        <name>orotate</name>
        <dbReference type="ChEBI" id="CHEBI:30839"/>
    </ligand>
</feature>
<keyword evidence="5 7" id="KW-0460">Magnesium</keyword>
<dbReference type="EC" id="2.4.2.10" evidence="2 7"/>
<keyword evidence="10" id="KW-1185">Reference proteome</keyword>
<evidence type="ECO:0000259" key="8">
    <source>
        <dbReference type="Pfam" id="PF00156"/>
    </source>
</evidence>
<feature type="binding site" description="in other chain" evidence="7">
    <location>
        <position position="99"/>
    </location>
    <ligand>
        <name>5-phospho-alpha-D-ribose 1-diphosphate</name>
        <dbReference type="ChEBI" id="CHEBI:58017"/>
        <note>ligand shared between dimeric partners</note>
    </ligand>
</feature>
<name>A0A5S4ZNY6_9FIRM</name>
<evidence type="ECO:0000313" key="9">
    <source>
        <dbReference type="EMBL" id="TYO93354.1"/>
    </source>
</evidence>
<dbReference type="GO" id="GO:0004588">
    <property type="term" value="F:orotate phosphoribosyltransferase activity"/>
    <property type="evidence" value="ECO:0007669"/>
    <property type="project" value="UniProtKB-UniRule"/>
</dbReference>
<dbReference type="AlphaFoldDB" id="A0A5S4ZNY6"/>
<dbReference type="CDD" id="cd06223">
    <property type="entry name" value="PRTases_typeI"/>
    <property type="match status" value="1"/>
</dbReference>
<protein>
    <recommendedName>
        <fullName evidence="2 7">Orotate phosphoribosyltransferase</fullName>
        <shortName evidence="7">OPRT</shortName>
        <shortName evidence="7">OPRTase</shortName>
        <ecNumber evidence="2 7">2.4.2.10</ecNumber>
    </recommendedName>
</protein>
<evidence type="ECO:0000256" key="4">
    <source>
        <dbReference type="ARBA" id="ARBA00022679"/>
    </source>
</evidence>
<keyword evidence="3 7" id="KW-0328">Glycosyltransferase</keyword>
<organism evidence="9 10">
    <name type="scientific">Desulfallas thermosapovorans DSM 6562</name>
    <dbReference type="NCBI Taxonomy" id="1121431"/>
    <lineage>
        <taxon>Bacteria</taxon>
        <taxon>Bacillati</taxon>
        <taxon>Bacillota</taxon>
        <taxon>Clostridia</taxon>
        <taxon>Eubacteriales</taxon>
        <taxon>Desulfallaceae</taxon>
        <taxon>Desulfallas</taxon>
    </lineage>
</organism>
<dbReference type="GO" id="GO:0044205">
    <property type="term" value="P:'de novo' UMP biosynthetic process"/>
    <property type="evidence" value="ECO:0007669"/>
    <property type="project" value="UniProtKB-UniRule"/>
</dbReference>
<dbReference type="GO" id="GO:0000287">
    <property type="term" value="F:magnesium ion binding"/>
    <property type="evidence" value="ECO:0007669"/>
    <property type="project" value="UniProtKB-UniRule"/>
</dbReference>
<dbReference type="Proteomes" id="UP000323166">
    <property type="component" value="Unassembled WGS sequence"/>
</dbReference>
<dbReference type="NCBIfam" id="TIGR00336">
    <property type="entry name" value="pyrE"/>
    <property type="match status" value="1"/>
</dbReference>
<evidence type="ECO:0000256" key="1">
    <source>
        <dbReference type="ARBA" id="ARBA00004889"/>
    </source>
</evidence>
<comment type="subunit">
    <text evidence="7">Homodimer.</text>
</comment>
<dbReference type="SUPFAM" id="SSF53271">
    <property type="entry name" value="PRTase-like"/>
    <property type="match status" value="1"/>
</dbReference>
<keyword evidence="4 7" id="KW-0808">Transferase</keyword>
<dbReference type="Gene3D" id="3.40.50.2020">
    <property type="match status" value="1"/>
</dbReference>
<feature type="binding site" evidence="7">
    <location>
        <position position="104"/>
    </location>
    <ligand>
        <name>5-phospho-alpha-D-ribose 1-diphosphate</name>
        <dbReference type="ChEBI" id="CHEBI:58017"/>
        <note>ligand shared between dimeric partners</note>
    </ligand>
</feature>
<dbReference type="FunFam" id="3.40.50.2020:FF:000029">
    <property type="entry name" value="Orotate phosphoribosyltransferase"/>
    <property type="match status" value="1"/>
</dbReference>
<evidence type="ECO:0000256" key="7">
    <source>
        <dbReference type="HAMAP-Rule" id="MF_01208"/>
    </source>
</evidence>
<comment type="catalytic activity">
    <reaction evidence="7">
        <text>orotidine 5'-phosphate + diphosphate = orotate + 5-phospho-alpha-D-ribose 1-diphosphate</text>
        <dbReference type="Rhea" id="RHEA:10380"/>
        <dbReference type="ChEBI" id="CHEBI:30839"/>
        <dbReference type="ChEBI" id="CHEBI:33019"/>
        <dbReference type="ChEBI" id="CHEBI:57538"/>
        <dbReference type="ChEBI" id="CHEBI:58017"/>
        <dbReference type="EC" id="2.4.2.10"/>
    </reaction>
</comment>
<dbReference type="PANTHER" id="PTHR19278:SF9">
    <property type="entry name" value="URIDINE 5'-MONOPHOSPHATE SYNTHASE"/>
    <property type="match status" value="1"/>
</dbReference>
<sequence length="183" mass="19664">MCKIDNREALKELLDSQAFERRPVVLSSGKTSHYYFDGRKVSLNPRGAYLIAHLICDMIKDDQVDAVGGLTMGADPIVGALGPVAYQRGLDISLFIVRKEAKQHGTRQQIEGPPLKAGQRVVVVDDVITTGGSVIKAVEAVRAIGCKVVKAIALVDRQEGGTQTLEGMGVRVESIFTAADFGL</sequence>
<feature type="binding site" description="in other chain" evidence="7">
    <location>
        <begin position="125"/>
        <end position="133"/>
    </location>
    <ligand>
        <name>5-phospho-alpha-D-ribose 1-diphosphate</name>
        <dbReference type="ChEBI" id="CHEBI:58017"/>
        <note>ligand shared between dimeric partners</note>
    </ligand>
</feature>
<reference evidence="9 10" key="1">
    <citation type="submission" date="2019-07" db="EMBL/GenBank/DDBJ databases">
        <title>Genomic Encyclopedia of Type Strains, Phase I: the one thousand microbial genomes (KMG-I) project.</title>
        <authorList>
            <person name="Kyrpides N."/>
        </authorList>
    </citation>
    <scope>NUCLEOTIDE SEQUENCE [LARGE SCALE GENOMIC DNA]</scope>
    <source>
        <strain evidence="9 10">DSM 6562</strain>
    </source>
</reference>
<comment type="caution">
    <text evidence="9">The sequence shown here is derived from an EMBL/GenBank/DDBJ whole genome shotgun (WGS) entry which is preliminary data.</text>
</comment>
<feature type="binding site" evidence="7">
    <location>
        <position position="157"/>
    </location>
    <ligand>
        <name>orotate</name>
        <dbReference type="ChEBI" id="CHEBI:30839"/>
    </ligand>
</feature>
<evidence type="ECO:0000256" key="3">
    <source>
        <dbReference type="ARBA" id="ARBA00022676"/>
    </source>
</evidence>
<dbReference type="UniPathway" id="UPA00070">
    <property type="reaction ID" value="UER00119"/>
</dbReference>
<evidence type="ECO:0000256" key="5">
    <source>
        <dbReference type="ARBA" id="ARBA00022842"/>
    </source>
</evidence>
<proteinExistence type="inferred from homology"/>
<dbReference type="InterPro" id="IPR029057">
    <property type="entry name" value="PRTase-like"/>
</dbReference>
<dbReference type="InterPro" id="IPR000836">
    <property type="entry name" value="PRTase_dom"/>
</dbReference>
<comment type="function">
    <text evidence="7">Catalyzes the transfer of a ribosyl phosphate group from 5-phosphoribose 1-diphosphate to orotate, leading to the formation of orotidine monophosphate (OMP).</text>
</comment>
<dbReference type="HAMAP" id="MF_01208">
    <property type="entry name" value="PyrE"/>
    <property type="match status" value="1"/>
</dbReference>
<feature type="binding site" evidence="7">
    <location>
        <position position="102"/>
    </location>
    <ligand>
        <name>5-phospho-alpha-D-ribose 1-diphosphate</name>
        <dbReference type="ChEBI" id="CHEBI:58017"/>
        <note>ligand shared between dimeric partners</note>
    </ligand>
</feature>
<dbReference type="GO" id="GO:0019856">
    <property type="term" value="P:pyrimidine nucleobase biosynthetic process"/>
    <property type="evidence" value="ECO:0007669"/>
    <property type="project" value="TreeGrafter"/>
</dbReference>
<dbReference type="InterPro" id="IPR004467">
    <property type="entry name" value="Or_phspho_trans_dom"/>
</dbReference>
<feature type="binding site" evidence="7">
    <location>
        <position position="98"/>
    </location>
    <ligand>
        <name>5-phospho-alpha-D-ribose 1-diphosphate</name>
        <dbReference type="ChEBI" id="CHEBI:58017"/>
        <note>ligand shared between dimeric partners</note>
    </ligand>
</feature>
<comment type="similarity">
    <text evidence="7">Belongs to the purine/pyrimidine phosphoribosyltransferase family. PyrE subfamily.</text>
</comment>
<evidence type="ECO:0000256" key="2">
    <source>
        <dbReference type="ARBA" id="ARBA00011971"/>
    </source>
</evidence>
<dbReference type="PANTHER" id="PTHR19278">
    <property type="entry name" value="OROTATE PHOSPHORIBOSYLTRANSFERASE"/>
    <property type="match status" value="1"/>
</dbReference>
<comment type="caution">
    <text evidence="7">Lacks conserved residue(s) required for the propagation of feature annotation.</text>
</comment>
<accession>A0A5S4ZNY6</accession>